<gene>
    <name evidence="1" type="ORF">BdWA1_000371</name>
</gene>
<organism evidence="1 2">
    <name type="scientific">Babesia duncani</name>
    <dbReference type="NCBI Taxonomy" id="323732"/>
    <lineage>
        <taxon>Eukaryota</taxon>
        <taxon>Sar</taxon>
        <taxon>Alveolata</taxon>
        <taxon>Apicomplexa</taxon>
        <taxon>Aconoidasida</taxon>
        <taxon>Piroplasmida</taxon>
        <taxon>Babesiidae</taxon>
        <taxon>Babesia</taxon>
    </lineage>
</organism>
<comment type="caution">
    <text evidence="1">The sequence shown here is derived from an EMBL/GenBank/DDBJ whole genome shotgun (WGS) entry which is preliminary data.</text>
</comment>
<reference evidence="1" key="1">
    <citation type="journal article" date="2023" name="Nat. Microbiol.">
        <title>Babesia duncani multi-omics identifies virulence factors and drug targets.</title>
        <authorList>
            <person name="Singh P."/>
            <person name="Lonardi S."/>
            <person name="Liang Q."/>
            <person name="Vydyam P."/>
            <person name="Khabirova E."/>
            <person name="Fang T."/>
            <person name="Gihaz S."/>
            <person name="Thekkiniath J."/>
            <person name="Munshi M."/>
            <person name="Abel S."/>
            <person name="Ciampossin L."/>
            <person name="Batugedara G."/>
            <person name="Gupta M."/>
            <person name="Lu X.M."/>
            <person name="Lenz T."/>
            <person name="Chakravarty S."/>
            <person name="Cornillot E."/>
            <person name="Hu Y."/>
            <person name="Ma W."/>
            <person name="Gonzalez L.M."/>
            <person name="Sanchez S."/>
            <person name="Estrada K."/>
            <person name="Sanchez-Flores A."/>
            <person name="Montero E."/>
            <person name="Harb O.S."/>
            <person name="Le Roch K.G."/>
            <person name="Mamoun C.B."/>
        </authorList>
    </citation>
    <scope>NUCLEOTIDE SEQUENCE</scope>
    <source>
        <strain evidence="1">WA1</strain>
    </source>
</reference>
<evidence type="ECO:0000313" key="1">
    <source>
        <dbReference type="EMBL" id="KAK2197372.1"/>
    </source>
</evidence>
<name>A0AAD9PMY7_9APIC</name>
<sequence>MGLAFNEMDLEWLFSKIREYGDMVQGGCDEFNMLILVSDNIEHLLSAFEDYGALNKVDVGIEINTWACRHPAVFMPIIQASSLTRKFLLIVENELENLQHVCKYFGTLLNAEYKSDDYSIEYGVLILSFEQGENVLEMENRLRHHVNIDKETRAISSINLLFETVVDFFTSGSFQLKR</sequence>
<dbReference type="EMBL" id="JALLKP010000001">
    <property type="protein sequence ID" value="KAK2197372.1"/>
    <property type="molecule type" value="Genomic_DNA"/>
</dbReference>
<dbReference type="RefSeq" id="XP_067804214.1">
    <property type="nucleotide sequence ID" value="XM_067945423.1"/>
</dbReference>
<keyword evidence="2" id="KW-1185">Reference proteome</keyword>
<dbReference type="AlphaFoldDB" id="A0AAD9PMY7"/>
<dbReference type="Proteomes" id="UP001214638">
    <property type="component" value="Unassembled WGS sequence"/>
</dbReference>
<dbReference type="GeneID" id="94334669"/>
<protein>
    <submittedName>
        <fullName evidence="1">Uncharacterized protein</fullName>
    </submittedName>
</protein>
<dbReference type="KEGG" id="bdw:94334669"/>
<evidence type="ECO:0000313" key="2">
    <source>
        <dbReference type="Proteomes" id="UP001214638"/>
    </source>
</evidence>
<accession>A0AAD9PMY7</accession>
<proteinExistence type="predicted"/>